<dbReference type="Gene3D" id="1.20.1280.50">
    <property type="match status" value="1"/>
</dbReference>
<reference evidence="2" key="1">
    <citation type="submission" date="2023-06" db="EMBL/GenBank/DDBJ databases">
        <authorList>
            <consortium name="Lawrence Berkeley National Laboratory"/>
            <person name="Ahrendt S."/>
            <person name="Sahu N."/>
            <person name="Indic B."/>
            <person name="Wong-Bajracharya J."/>
            <person name="Merenyi Z."/>
            <person name="Ke H.-M."/>
            <person name="Monk M."/>
            <person name="Kocsube S."/>
            <person name="Drula E."/>
            <person name="Lipzen A."/>
            <person name="Balint B."/>
            <person name="Henrissat B."/>
            <person name="Andreopoulos B."/>
            <person name="Martin F.M."/>
            <person name="Harder C.B."/>
            <person name="Rigling D."/>
            <person name="Ford K.L."/>
            <person name="Foster G.D."/>
            <person name="Pangilinan J."/>
            <person name="Papanicolaou A."/>
            <person name="Barry K."/>
            <person name="LaButti K."/>
            <person name="Viragh M."/>
            <person name="Koriabine M."/>
            <person name="Yan M."/>
            <person name="Riley R."/>
            <person name="Champramary S."/>
            <person name="Plett K.L."/>
            <person name="Tsai I.J."/>
            <person name="Slot J."/>
            <person name="Sipos G."/>
            <person name="Plett J."/>
            <person name="Nagy L.G."/>
            <person name="Grigoriev I.V."/>
        </authorList>
    </citation>
    <scope>NUCLEOTIDE SEQUENCE</scope>
    <source>
        <strain evidence="2">FPL87.14</strain>
    </source>
</reference>
<evidence type="ECO:0000313" key="2">
    <source>
        <dbReference type="EMBL" id="KAK0444703.1"/>
    </source>
</evidence>
<accession>A0AA39JQH5</accession>
<proteinExistence type="predicted"/>
<dbReference type="InterPro" id="IPR036047">
    <property type="entry name" value="F-box-like_dom_sf"/>
</dbReference>
<evidence type="ECO:0008006" key="4">
    <source>
        <dbReference type="Google" id="ProtNLM"/>
    </source>
</evidence>
<evidence type="ECO:0000256" key="1">
    <source>
        <dbReference type="SAM" id="MobiDB-lite"/>
    </source>
</evidence>
<sequence length="511" mass="58660">MNEEQVSSGGQGYSQDEPDHEEPSLEDVAPLFTENCPTCGLPGRLNLKHDNKQVLGILRAEQPLLEYDHDWVHQNIATLDGHLLSLRRSLSRLESLTALIQTQIDTTSTEKEQLESISAPIRRLPRDILLEIFSLSFRQEDARCYPWTLGHVCHWWRDIVHSSPTLWSVVVLYPPYNPKIVEAQLQRSGNVPLSVYISTQYYGNVRNLTILDRVMSLCHRWSTLELHAHGPMYERQLPSFFPQLRTLKVRGTWPSYLVPVLDAPLLKTVRLDDFPLQSVPKHITHLALSILSIKELPVLLSFSNLVELRFMTKYFTQDAAPTSMVTHPTIRCLSVSGISMLPFLTLPALEHLRYDDRTEGSSVVSAFLSRSRCTLKTLVTGTTRHGDSFLELLESQPSLCRLSISFLGDHHNVICQELSSPDFLPNLEHLTMAHFKKEFCVAVKMIRARWYTPKRRIRTFVFIRNVLEPKNVNMDGMQAMKDEGLDFKVAEDQYGKKFWLDPLMTETEDVW</sequence>
<protein>
    <recommendedName>
        <fullName evidence="4">F-box domain-containing protein</fullName>
    </recommendedName>
</protein>
<dbReference type="Gene3D" id="3.80.10.10">
    <property type="entry name" value="Ribonuclease Inhibitor"/>
    <property type="match status" value="1"/>
</dbReference>
<dbReference type="AlphaFoldDB" id="A0AA39JQH5"/>
<evidence type="ECO:0000313" key="3">
    <source>
        <dbReference type="Proteomes" id="UP001175226"/>
    </source>
</evidence>
<comment type="caution">
    <text evidence="2">The sequence shown here is derived from an EMBL/GenBank/DDBJ whole genome shotgun (WGS) entry which is preliminary data.</text>
</comment>
<dbReference type="SUPFAM" id="SSF81383">
    <property type="entry name" value="F-box domain"/>
    <property type="match status" value="1"/>
</dbReference>
<organism evidence="2 3">
    <name type="scientific">Armillaria borealis</name>
    <dbReference type="NCBI Taxonomy" id="47425"/>
    <lineage>
        <taxon>Eukaryota</taxon>
        <taxon>Fungi</taxon>
        <taxon>Dikarya</taxon>
        <taxon>Basidiomycota</taxon>
        <taxon>Agaricomycotina</taxon>
        <taxon>Agaricomycetes</taxon>
        <taxon>Agaricomycetidae</taxon>
        <taxon>Agaricales</taxon>
        <taxon>Marasmiineae</taxon>
        <taxon>Physalacriaceae</taxon>
        <taxon>Armillaria</taxon>
    </lineage>
</organism>
<dbReference type="EMBL" id="JAUEPT010000018">
    <property type="protein sequence ID" value="KAK0444703.1"/>
    <property type="molecule type" value="Genomic_DNA"/>
</dbReference>
<keyword evidence="3" id="KW-1185">Reference proteome</keyword>
<dbReference type="Proteomes" id="UP001175226">
    <property type="component" value="Unassembled WGS sequence"/>
</dbReference>
<feature type="region of interest" description="Disordered" evidence="1">
    <location>
        <begin position="1"/>
        <end position="24"/>
    </location>
</feature>
<dbReference type="SUPFAM" id="SSF52047">
    <property type="entry name" value="RNI-like"/>
    <property type="match status" value="1"/>
</dbReference>
<gene>
    <name evidence="2" type="ORF">EV421DRAFT_2034743</name>
</gene>
<name>A0AA39JQH5_9AGAR</name>
<dbReference type="InterPro" id="IPR032675">
    <property type="entry name" value="LRR_dom_sf"/>
</dbReference>